<keyword evidence="7 13" id="KW-0227">DNA damage</keyword>
<dbReference type="GO" id="GO:0034039">
    <property type="term" value="F:8-oxo-7,8-dihydroguanine DNA N-glycosylase activity"/>
    <property type="evidence" value="ECO:0007669"/>
    <property type="project" value="TreeGrafter"/>
</dbReference>
<evidence type="ECO:0000256" key="1">
    <source>
        <dbReference type="ARBA" id="ARBA00000843"/>
    </source>
</evidence>
<dbReference type="InterPro" id="IPR003651">
    <property type="entry name" value="Endonuclease3_FeS-loop_motif"/>
</dbReference>
<evidence type="ECO:0000256" key="4">
    <source>
        <dbReference type="ARBA" id="ARBA00022023"/>
    </source>
</evidence>
<dbReference type="SUPFAM" id="SSF48150">
    <property type="entry name" value="DNA-glycosylase"/>
    <property type="match status" value="1"/>
</dbReference>
<keyword evidence="8" id="KW-0378">Hydrolase</keyword>
<dbReference type="CDD" id="cd03431">
    <property type="entry name" value="NUDIX_DNA_Glycosylase_C-MutY"/>
    <property type="match status" value="1"/>
</dbReference>
<feature type="domain" description="HhH-GPD" evidence="14">
    <location>
        <begin position="38"/>
        <end position="189"/>
    </location>
</feature>
<dbReference type="GO" id="GO:0032357">
    <property type="term" value="F:oxidized purine DNA binding"/>
    <property type="evidence" value="ECO:0007669"/>
    <property type="project" value="TreeGrafter"/>
</dbReference>
<evidence type="ECO:0000259" key="14">
    <source>
        <dbReference type="SMART" id="SM00478"/>
    </source>
</evidence>
<evidence type="ECO:0000256" key="12">
    <source>
        <dbReference type="ARBA" id="ARBA00023295"/>
    </source>
</evidence>
<keyword evidence="6" id="KW-0479">Metal-binding</keyword>
<dbReference type="Gene3D" id="1.10.340.30">
    <property type="entry name" value="Hypothetical protein, domain 2"/>
    <property type="match status" value="1"/>
</dbReference>
<keyword evidence="9 13" id="KW-0408">Iron</keyword>
<comment type="similarity">
    <text evidence="2 13">Belongs to the Nth/MutY family.</text>
</comment>
<dbReference type="InterPro" id="IPR004035">
    <property type="entry name" value="Endouclease-III_FeS-bd_BS"/>
</dbReference>
<evidence type="ECO:0000256" key="11">
    <source>
        <dbReference type="ARBA" id="ARBA00023204"/>
    </source>
</evidence>
<evidence type="ECO:0000256" key="13">
    <source>
        <dbReference type="RuleBase" id="RU365096"/>
    </source>
</evidence>
<dbReference type="InterPro" id="IPR005760">
    <property type="entry name" value="A/G_AdeGlyc_MutY"/>
</dbReference>
<dbReference type="Pfam" id="PF00730">
    <property type="entry name" value="HhH-GPD"/>
    <property type="match status" value="1"/>
</dbReference>
<evidence type="ECO:0000313" key="16">
    <source>
        <dbReference type="Proteomes" id="UP000295788"/>
    </source>
</evidence>
<protein>
    <recommendedName>
        <fullName evidence="4 13">Adenine DNA glycosylase</fullName>
        <ecNumber evidence="3 13">3.2.2.31</ecNumber>
    </recommendedName>
</protein>
<dbReference type="Pfam" id="PF14815">
    <property type="entry name" value="NUDIX_4"/>
    <property type="match status" value="1"/>
</dbReference>
<dbReference type="PANTHER" id="PTHR42944">
    <property type="entry name" value="ADENINE DNA GLYCOSYLASE"/>
    <property type="match status" value="1"/>
</dbReference>
<dbReference type="Pfam" id="PF00633">
    <property type="entry name" value="HHH"/>
    <property type="match status" value="1"/>
</dbReference>
<proteinExistence type="inferred from homology"/>
<dbReference type="SMART" id="SM00525">
    <property type="entry name" value="FES"/>
    <property type="match status" value="1"/>
</dbReference>
<evidence type="ECO:0000256" key="9">
    <source>
        <dbReference type="ARBA" id="ARBA00023004"/>
    </source>
</evidence>
<dbReference type="Proteomes" id="UP000295788">
    <property type="component" value="Unassembled WGS sequence"/>
</dbReference>
<dbReference type="InterPro" id="IPR023170">
    <property type="entry name" value="HhH_base_excis_C"/>
</dbReference>
<keyword evidence="10" id="KW-0411">Iron-sulfur</keyword>
<dbReference type="GO" id="GO:0006298">
    <property type="term" value="P:mismatch repair"/>
    <property type="evidence" value="ECO:0007669"/>
    <property type="project" value="TreeGrafter"/>
</dbReference>
<dbReference type="NCBIfam" id="TIGR01084">
    <property type="entry name" value="mutY"/>
    <property type="match status" value="1"/>
</dbReference>
<dbReference type="PANTHER" id="PTHR42944:SF1">
    <property type="entry name" value="ADENINE DNA GLYCOSYLASE"/>
    <property type="match status" value="1"/>
</dbReference>
<dbReference type="Gene3D" id="1.10.1670.10">
    <property type="entry name" value="Helix-hairpin-Helix base-excision DNA repair enzymes (C-terminal)"/>
    <property type="match status" value="1"/>
</dbReference>
<evidence type="ECO:0000256" key="5">
    <source>
        <dbReference type="ARBA" id="ARBA00022485"/>
    </source>
</evidence>
<evidence type="ECO:0000256" key="8">
    <source>
        <dbReference type="ARBA" id="ARBA00022801"/>
    </source>
</evidence>
<comment type="caution">
    <text evidence="15">The sequence shown here is derived from an EMBL/GenBank/DDBJ whole genome shotgun (WGS) entry which is preliminary data.</text>
</comment>
<sequence length="354" mass="41262">MDIERFQEQLLRWFRQQKRDLPWRKDQDPYHIWVSEIMLQQTRVETAIPYYEKFIEQFPTVEDLAQAKEEEVLKAWEGLGYYSRARNLHQGVKEVREKYGGKVPDDKEEILKIPGIGSYTAGAILSIAYGKKEPAVDGNVLRVFSRLLNSFEDISKMKTKKIIEEKVKELIPDHAASDFNQALMELGATVCTPKSPLCLLCPVMDFCEGRKEGNQDQLPVKAKKKGQKIVYRVGLIMQKEGKVAFVKRPSDGLLANMWELPSLESENPLSNQEWQEKIKEEFGIELTLNQPWMTIDHIFSHLKWKLVIYRVDDSQPLANISKQSKNWNWMNQSEIEKLSFPKAYKQVIDLLWIE</sequence>
<evidence type="ECO:0000256" key="2">
    <source>
        <dbReference type="ARBA" id="ARBA00008343"/>
    </source>
</evidence>
<dbReference type="EC" id="3.2.2.31" evidence="3 13"/>
<dbReference type="CDD" id="cd00056">
    <property type="entry name" value="ENDO3c"/>
    <property type="match status" value="1"/>
</dbReference>
<accession>A0A4R3KH37</accession>
<dbReference type="AlphaFoldDB" id="A0A4R3KH37"/>
<gene>
    <name evidence="15" type="ORF">EDD72_10870</name>
</gene>
<comment type="cofactor">
    <cofactor evidence="13">
        <name>[4Fe-4S] cluster</name>
        <dbReference type="ChEBI" id="CHEBI:49883"/>
    </cofactor>
    <text evidence="13">Binds 1 [4Fe-4S] cluster.</text>
</comment>
<dbReference type="SUPFAM" id="SSF55811">
    <property type="entry name" value="Nudix"/>
    <property type="match status" value="1"/>
</dbReference>
<dbReference type="SMART" id="SM00478">
    <property type="entry name" value="ENDO3c"/>
    <property type="match status" value="1"/>
</dbReference>
<dbReference type="FunFam" id="1.10.340.30:FF:000010">
    <property type="entry name" value="Adenine DNA glycosylase"/>
    <property type="match status" value="1"/>
</dbReference>
<keyword evidence="5" id="KW-0004">4Fe-4S</keyword>
<dbReference type="Pfam" id="PF10576">
    <property type="entry name" value="EndIII_4Fe-2S"/>
    <property type="match status" value="1"/>
</dbReference>
<keyword evidence="11" id="KW-0234">DNA repair</keyword>
<dbReference type="GO" id="GO:0046872">
    <property type="term" value="F:metal ion binding"/>
    <property type="evidence" value="ECO:0007669"/>
    <property type="project" value="UniProtKB-UniRule"/>
</dbReference>
<dbReference type="InterPro" id="IPR029119">
    <property type="entry name" value="MutY_C"/>
</dbReference>
<keyword evidence="12 13" id="KW-0326">Glycosidase</keyword>
<organism evidence="15 16">
    <name type="scientific">Tepidibacillus fermentans</name>
    <dbReference type="NCBI Taxonomy" id="1281767"/>
    <lineage>
        <taxon>Bacteria</taxon>
        <taxon>Bacillati</taxon>
        <taxon>Bacillota</taxon>
        <taxon>Bacilli</taxon>
        <taxon>Bacillales</taxon>
        <taxon>Bacillaceae</taxon>
        <taxon>Tepidibacillus</taxon>
    </lineage>
</organism>
<dbReference type="InterPro" id="IPR015797">
    <property type="entry name" value="NUDIX_hydrolase-like_dom_sf"/>
</dbReference>
<dbReference type="RefSeq" id="WP_243643794.1">
    <property type="nucleotide sequence ID" value="NZ_SMAB01000008.1"/>
</dbReference>
<reference evidence="15 16" key="1">
    <citation type="submission" date="2019-03" db="EMBL/GenBank/DDBJ databases">
        <title>Genomic Encyclopedia of Type Strains, Phase IV (KMG-IV): sequencing the most valuable type-strain genomes for metagenomic binning, comparative biology and taxonomic classification.</title>
        <authorList>
            <person name="Goeker M."/>
        </authorList>
    </citation>
    <scope>NUCLEOTIDE SEQUENCE [LARGE SCALE GENOMIC DNA]</scope>
    <source>
        <strain evidence="15 16">DSM 23802</strain>
    </source>
</reference>
<keyword evidence="16" id="KW-1185">Reference proteome</keyword>
<dbReference type="GO" id="GO:0000701">
    <property type="term" value="F:purine-specific mismatch base pair DNA N-glycosylase activity"/>
    <property type="evidence" value="ECO:0007669"/>
    <property type="project" value="UniProtKB-EC"/>
</dbReference>
<dbReference type="EMBL" id="SMAB01000008">
    <property type="protein sequence ID" value="TCS82580.1"/>
    <property type="molecule type" value="Genomic_DNA"/>
</dbReference>
<dbReference type="GO" id="GO:0035485">
    <property type="term" value="F:adenine/guanine mispair binding"/>
    <property type="evidence" value="ECO:0007669"/>
    <property type="project" value="TreeGrafter"/>
</dbReference>
<evidence type="ECO:0000313" key="15">
    <source>
        <dbReference type="EMBL" id="TCS82580.1"/>
    </source>
</evidence>
<dbReference type="GO" id="GO:0006284">
    <property type="term" value="P:base-excision repair"/>
    <property type="evidence" value="ECO:0007669"/>
    <property type="project" value="UniProtKB-UniRule"/>
</dbReference>
<evidence type="ECO:0000256" key="7">
    <source>
        <dbReference type="ARBA" id="ARBA00022763"/>
    </source>
</evidence>
<evidence type="ECO:0000256" key="3">
    <source>
        <dbReference type="ARBA" id="ARBA00012045"/>
    </source>
</evidence>
<dbReference type="InterPro" id="IPR000445">
    <property type="entry name" value="HhH_motif"/>
</dbReference>
<evidence type="ECO:0000256" key="10">
    <source>
        <dbReference type="ARBA" id="ARBA00023014"/>
    </source>
</evidence>
<name>A0A4R3KH37_9BACI</name>
<dbReference type="InterPro" id="IPR011257">
    <property type="entry name" value="DNA_glycosylase"/>
</dbReference>
<dbReference type="InterPro" id="IPR004036">
    <property type="entry name" value="Endonuclease-III-like_CS2"/>
</dbReference>
<comment type="function">
    <text evidence="13">Adenine glycosylase active on G-A mispairs.</text>
</comment>
<dbReference type="GO" id="GO:0051539">
    <property type="term" value="F:4 iron, 4 sulfur cluster binding"/>
    <property type="evidence" value="ECO:0007669"/>
    <property type="project" value="UniProtKB-UniRule"/>
</dbReference>
<evidence type="ECO:0000256" key="6">
    <source>
        <dbReference type="ARBA" id="ARBA00022723"/>
    </source>
</evidence>
<dbReference type="InterPro" id="IPR003265">
    <property type="entry name" value="HhH-GPD_domain"/>
</dbReference>
<dbReference type="Gene3D" id="3.90.79.10">
    <property type="entry name" value="Nucleoside Triphosphate Pyrophosphohydrolase"/>
    <property type="match status" value="1"/>
</dbReference>
<dbReference type="PROSITE" id="PS00764">
    <property type="entry name" value="ENDONUCLEASE_III_1"/>
    <property type="match status" value="1"/>
</dbReference>
<comment type="catalytic activity">
    <reaction evidence="1 13">
        <text>Hydrolyzes free adenine bases from 7,8-dihydro-8-oxoguanine:adenine mismatched double-stranded DNA, leaving an apurinic site.</text>
        <dbReference type="EC" id="3.2.2.31"/>
    </reaction>
</comment>
<dbReference type="InterPro" id="IPR044298">
    <property type="entry name" value="MIG/MutY"/>
</dbReference>
<dbReference type="PROSITE" id="PS01155">
    <property type="entry name" value="ENDONUCLEASE_III_2"/>
    <property type="match status" value="1"/>
</dbReference>